<keyword evidence="3" id="KW-0804">Transcription</keyword>
<dbReference type="InterPro" id="IPR059002">
    <property type="entry name" value="IBH1_N"/>
</dbReference>
<evidence type="ECO:0000256" key="1">
    <source>
        <dbReference type="ARBA" id="ARBA00004123"/>
    </source>
</evidence>
<dbReference type="CDD" id="cd11444">
    <property type="entry name" value="bHLH_AtIBH1_like"/>
    <property type="match status" value="1"/>
</dbReference>
<evidence type="ECO:0000313" key="6">
    <source>
        <dbReference type="EMBL" id="VVV92420.1"/>
    </source>
</evidence>
<gene>
    <name evidence="6" type="ORF">NYM_LOCUS12230</name>
</gene>
<dbReference type="GO" id="GO:0005634">
    <property type="term" value="C:nucleus"/>
    <property type="evidence" value="ECO:0007669"/>
    <property type="project" value="UniProtKB-SubCell"/>
</dbReference>
<keyword evidence="2" id="KW-0805">Transcription regulation</keyword>
<name>A0A5K0ZSK7_9MAGN</name>
<comment type="subcellular location">
    <subcellularLocation>
        <location evidence="1">Nucleus</location>
    </subcellularLocation>
</comment>
<evidence type="ECO:0000259" key="5">
    <source>
        <dbReference type="Pfam" id="PF26576"/>
    </source>
</evidence>
<protein>
    <recommendedName>
        <fullName evidence="5">IBH1-like N-terminal domain-containing protein</fullName>
    </recommendedName>
</protein>
<dbReference type="Gramene" id="NC2G0009670.1">
    <property type="protein sequence ID" value="NC2G0009670.1:cds"/>
    <property type="gene ID" value="NC2G0009670"/>
</dbReference>
<keyword evidence="4" id="KW-0539">Nucleus</keyword>
<dbReference type="PANTHER" id="PTHR33124">
    <property type="entry name" value="TRANSCRIPTION FACTOR IBH1-LIKE 1"/>
    <property type="match status" value="1"/>
</dbReference>
<feature type="domain" description="IBH1-like N-terminal" evidence="5">
    <location>
        <begin position="6"/>
        <end position="67"/>
    </location>
</feature>
<dbReference type="GO" id="GO:0006355">
    <property type="term" value="P:regulation of DNA-templated transcription"/>
    <property type="evidence" value="ECO:0007669"/>
    <property type="project" value="InterPro"/>
</dbReference>
<evidence type="ECO:0000256" key="2">
    <source>
        <dbReference type="ARBA" id="ARBA00023015"/>
    </source>
</evidence>
<proteinExistence type="predicted"/>
<dbReference type="EMBL" id="LR721780">
    <property type="protein sequence ID" value="VVV92420.1"/>
    <property type="molecule type" value="Genomic_DNA"/>
</dbReference>
<dbReference type="Pfam" id="PF26576">
    <property type="entry name" value="IBH1_N"/>
    <property type="match status" value="1"/>
</dbReference>
<dbReference type="PANTHER" id="PTHR33124:SF105">
    <property type="entry name" value="OS01G0630300 PROTEIN"/>
    <property type="match status" value="1"/>
</dbReference>
<evidence type="ECO:0000256" key="3">
    <source>
        <dbReference type="ARBA" id="ARBA00023163"/>
    </source>
</evidence>
<accession>A0A5K0ZSK7</accession>
<sequence length="176" mass="20101">MSARNTVSYLQWLLPAIGEATQQQVGIQGSVVQRGKMIKTAADMGLAQSSNGRQYHWCRALRLRLRSCRQKKALQTRRLSRMLVRKRKPMASLRRRRERSLLSLKGRESEKEGMERRVRALKRLVPGGEGMALERLFEEAADYIMALQGQVTAMKALASFFDSVGDEKTMMNREPC</sequence>
<dbReference type="AlphaFoldDB" id="A0A5K0ZSK7"/>
<organism evidence="6">
    <name type="scientific">Nymphaea colorata</name>
    <name type="common">pocket water lily</name>
    <dbReference type="NCBI Taxonomy" id="210225"/>
    <lineage>
        <taxon>Eukaryota</taxon>
        <taxon>Viridiplantae</taxon>
        <taxon>Streptophyta</taxon>
        <taxon>Embryophyta</taxon>
        <taxon>Tracheophyta</taxon>
        <taxon>Spermatophyta</taxon>
        <taxon>Magnoliopsida</taxon>
        <taxon>Nymphaeales</taxon>
        <taxon>Nymphaeaceae</taxon>
        <taxon>Nymphaea</taxon>
    </lineage>
</organism>
<dbReference type="InterPro" id="IPR044660">
    <property type="entry name" value="IBH1-like"/>
</dbReference>
<evidence type="ECO:0000256" key="4">
    <source>
        <dbReference type="ARBA" id="ARBA00023242"/>
    </source>
</evidence>
<reference evidence="6" key="1">
    <citation type="submission" date="2019-09" db="EMBL/GenBank/DDBJ databases">
        <authorList>
            <person name="Zhang L."/>
        </authorList>
    </citation>
    <scope>NUCLEOTIDE SEQUENCE</scope>
</reference>
<dbReference type="InterPro" id="IPR044549">
    <property type="entry name" value="bHLH_AtIBH1-like"/>
</dbReference>